<dbReference type="Gene3D" id="3.40.50.300">
    <property type="entry name" value="P-loop containing nucleotide triphosphate hydrolases"/>
    <property type="match status" value="2"/>
</dbReference>
<evidence type="ECO:0000313" key="8">
    <source>
        <dbReference type="Proteomes" id="UP000448867"/>
    </source>
</evidence>
<keyword evidence="8" id="KW-1185">Reference proteome</keyword>
<dbReference type="InterPro" id="IPR003593">
    <property type="entry name" value="AAA+_ATPase"/>
</dbReference>
<sequence length="731" mass="82188">MLTTKMYIKEWQEALQAEIQHLKKYGGKSFSLKNGRLLSSDKLFVYYFESSSSLHLPPGSAGKITWNTQHIPVRILSSGGKSAILETERSLGNAVGEVLLHQDPWELLDQLIQRLEEMKNSKKKRGRLKALLHPDMPAKHPDTSKNSLHEVILRSKYNPVTYIWGPPGTGKTYTLARVAANKHLKGKRVLILSHSNHAVNVLMDETAAFLIKRNKFSEGKIIRYGSEHSGSSLQHTQLMGSSLLAVEEPTLSKELQQYQEEKKGLKVDLSSSFSSRDTQKLLHLEKRAAQVIEKLRKKEIQLLQEASIIGTTLAKSASDPAIYEGEYDLVILDEASMAYVPQAGFAASLAKRTIICGDFKQLPPIAVSRSQLSYKWLQEDIFHASGVSQLVEKGSIHPHLFLLKEQRRMHPDISSFTNRHIYHSLVGDHDSVASSRKPLAQSSPFPGYASILLDTNDTGQYCLTEISSGSRYNIWHLLLSLQLIMEALRHGRESIGYLSPYRIQAELMNLLLDEFFSQNTIREKVLAATVHKFQGSERDIILFDSVDGDPQQRAGMLLTGKNSERLVNVAVTRSRGKFIHLANSGFFHKTARNHTAIRKLVEHQMQHGHQAGHDKIGSWIQHQHPKLKWFHAKNIEPVLQDLRGSSSSAVIHLPSGEDLHSTWKNCCPHLSIMKETKVPFPFIIIDESILWLGVPFQEVKGSRPPYAALRVNSPGLAEFLLKQASDSNEDV</sequence>
<gene>
    <name evidence="7" type="ORF">GJU40_01095</name>
</gene>
<dbReference type="Pfam" id="PF13086">
    <property type="entry name" value="AAA_11"/>
    <property type="match status" value="1"/>
</dbReference>
<comment type="caution">
    <text evidence="7">The sequence shown here is derived from an EMBL/GenBank/DDBJ whole genome shotgun (WGS) entry which is preliminary data.</text>
</comment>
<keyword evidence="5" id="KW-0067">ATP-binding</keyword>
<keyword evidence="2" id="KW-0547">Nucleotide-binding</keyword>
<organism evidence="7 8">
    <name type="scientific">Metabacillus lacus</name>
    <dbReference type="NCBI Taxonomy" id="1983721"/>
    <lineage>
        <taxon>Bacteria</taxon>
        <taxon>Bacillati</taxon>
        <taxon>Bacillota</taxon>
        <taxon>Bacilli</taxon>
        <taxon>Bacillales</taxon>
        <taxon>Bacillaceae</taxon>
        <taxon>Metabacillus</taxon>
    </lineage>
</organism>
<proteinExistence type="inferred from homology"/>
<dbReference type="GO" id="GO:0016787">
    <property type="term" value="F:hydrolase activity"/>
    <property type="evidence" value="ECO:0007669"/>
    <property type="project" value="UniProtKB-KW"/>
</dbReference>
<evidence type="ECO:0000313" key="7">
    <source>
        <dbReference type="EMBL" id="MRX70762.1"/>
    </source>
</evidence>
<dbReference type="SMART" id="SM00382">
    <property type="entry name" value="AAA"/>
    <property type="match status" value="1"/>
</dbReference>
<feature type="domain" description="AAA+ ATPase" evidence="6">
    <location>
        <begin position="157"/>
        <end position="415"/>
    </location>
</feature>
<evidence type="ECO:0000256" key="2">
    <source>
        <dbReference type="ARBA" id="ARBA00022741"/>
    </source>
</evidence>
<dbReference type="InterPro" id="IPR027417">
    <property type="entry name" value="P-loop_NTPase"/>
</dbReference>
<dbReference type="CDD" id="cd18808">
    <property type="entry name" value="SF1_C_Upf1"/>
    <property type="match status" value="1"/>
</dbReference>
<dbReference type="Proteomes" id="UP000448867">
    <property type="component" value="Unassembled WGS sequence"/>
</dbReference>
<dbReference type="PANTHER" id="PTHR43788:SF8">
    <property type="entry name" value="DNA-BINDING PROTEIN SMUBP-2"/>
    <property type="match status" value="1"/>
</dbReference>
<evidence type="ECO:0000256" key="3">
    <source>
        <dbReference type="ARBA" id="ARBA00022801"/>
    </source>
</evidence>
<dbReference type="OrthoDB" id="9757917at2"/>
<dbReference type="InterPro" id="IPR041679">
    <property type="entry name" value="DNA2/NAM7-like_C"/>
</dbReference>
<keyword evidence="4" id="KW-0347">Helicase</keyword>
<keyword evidence="3" id="KW-0378">Hydrolase</keyword>
<dbReference type="EMBL" id="WKKI01000001">
    <property type="protein sequence ID" value="MRX70762.1"/>
    <property type="molecule type" value="Genomic_DNA"/>
</dbReference>
<dbReference type="GO" id="GO:0043139">
    <property type="term" value="F:5'-3' DNA helicase activity"/>
    <property type="evidence" value="ECO:0007669"/>
    <property type="project" value="TreeGrafter"/>
</dbReference>
<accession>A0A7X2LYC2</accession>
<comment type="similarity">
    <text evidence="1">Belongs to the DNA2/NAM7 helicase family.</text>
</comment>
<protein>
    <submittedName>
        <fullName evidence="7">AAA family ATPase</fullName>
    </submittedName>
</protein>
<reference evidence="7 8" key="1">
    <citation type="submission" date="2019-11" db="EMBL/GenBank/DDBJ databases">
        <title>Bacillus lacus genome.</title>
        <authorList>
            <person name="Allen C.J."/>
            <person name="Newman J.D."/>
        </authorList>
    </citation>
    <scope>NUCLEOTIDE SEQUENCE [LARGE SCALE GENOMIC DNA]</scope>
    <source>
        <strain evidence="7 8">KCTC 33946</strain>
    </source>
</reference>
<dbReference type="AlphaFoldDB" id="A0A7X2LYC2"/>
<dbReference type="InterPro" id="IPR047187">
    <property type="entry name" value="SF1_C_Upf1"/>
</dbReference>
<dbReference type="Pfam" id="PF13087">
    <property type="entry name" value="AAA_12"/>
    <property type="match status" value="1"/>
</dbReference>
<dbReference type="InterPro" id="IPR041677">
    <property type="entry name" value="DNA2/NAM7_AAA_11"/>
</dbReference>
<evidence type="ECO:0000256" key="5">
    <source>
        <dbReference type="ARBA" id="ARBA00022840"/>
    </source>
</evidence>
<evidence type="ECO:0000256" key="1">
    <source>
        <dbReference type="ARBA" id="ARBA00007913"/>
    </source>
</evidence>
<evidence type="ECO:0000259" key="6">
    <source>
        <dbReference type="SMART" id="SM00382"/>
    </source>
</evidence>
<evidence type="ECO:0000256" key="4">
    <source>
        <dbReference type="ARBA" id="ARBA00022806"/>
    </source>
</evidence>
<name>A0A7X2LYC2_9BACI</name>
<dbReference type="InterPro" id="IPR050534">
    <property type="entry name" value="Coronavir_polyprotein_1ab"/>
</dbReference>
<dbReference type="SUPFAM" id="SSF52540">
    <property type="entry name" value="P-loop containing nucleoside triphosphate hydrolases"/>
    <property type="match status" value="1"/>
</dbReference>
<dbReference type="RefSeq" id="WP_154305882.1">
    <property type="nucleotide sequence ID" value="NZ_WKKI01000001.1"/>
</dbReference>
<dbReference type="GO" id="GO:0005524">
    <property type="term" value="F:ATP binding"/>
    <property type="evidence" value="ECO:0007669"/>
    <property type="project" value="UniProtKB-KW"/>
</dbReference>
<dbReference type="PANTHER" id="PTHR43788">
    <property type="entry name" value="DNA2/NAM7 HELICASE FAMILY MEMBER"/>
    <property type="match status" value="1"/>
</dbReference>